<evidence type="ECO:0000256" key="4">
    <source>
        <dbReference type="ARBA" id="ARBA00022692"/>
    </source>
</evidence>
<dbReference type="Pfam" id="PF01554">
    <property type="entry name" value="MatE"/>
    <property type="match status" value="2"/>
</dbReference>
<dbReference type="PANTHER" id="PTHR42925">
    <property type="entry name" value="MULTIDRUG AND TOXIN EFFLUX PROTEIN MATE FAMILY"/>
    <property type="match status" value="1"/>
</dbReference>
<dbReference type="InterPro" id="IPR047135">
    <property type="entry name" value="YsiQ"/>
</dbReference>
<dbReference type="InterPro" id="IPR002528">
    <property type="entry name" value="MATE_fam"/>
</dbReference>
<keyword evidence="5 7" id="KW-1133">Transmembrane helix</keyword>
<reference evidence="8 9" key="1">
    <citation type="submission" date="2022-11" db="EMBL/GenBank/DDBJ databases">
        <title>Study of microbial diversity in lake waters.</title>
        <authorList>
            <person name="Zhang J."/>
        </authorList>
    </citation>
    <scope>NUCLEOTIDE SEQUENCE [LARGE SCALE GENOMIC DNA]</scope>
    <source>
        <strain evidence="8 9">DT12</strain>
    </source>
</reference>
<proteinExistence type="predicted"/>
<protein>
    <submittedName>
        <fullName evidence="8">MATE family efflux transporter</fullName>
    </submittedName>
</protein>
<sequence>MDKKLTLFALTWPIFVEISLRMLMGNADTLMLSGYSDHAVAAVGVANQLIGFAIVMLGFVALGAGIVGSQYLGAKEREKAAEVVVVSLAVNLIFGIVLAAVLYFLGPFLLSAMGLPDELMEPGRMFLAIVGGLLFFEAISVTAGTVVRSYGYTKDAMYVTMGVNVLNVVGNWFVLFGPFDLPVEGVAGVACSTVISRIVGAAVLMWILVRRVDMQLPWHLLTGYPKQVLKNILRIGVPAAGEVLSYNGSQIAVVTFVAMLGAEAITTKIYVQNIMMFIYLFSVAVGQATQILVGHQIGAGDKEAAYQTCMRSLKLSLVVSLLMALLFSLFRERLLSIFTDNPEIIALGGTLILLTILLEPGRTFNLVIISSLRAAGDAKFPVYMGILSMWGVSVSLCYILGIHFGLGLAGMWIAFACDEWLRGLLMLWRWRSRRWEKMGFVTKEPRSEAAQA</sequence>
<feature type="transmembrane region" description="Helical" evidence="7">
    <location>
        <begin position="380"/>
        <end position="402"/>
    </location>
</feature>
<keyword evidence="2" id="KW-0813">Transport</keyword>
<evidence type="ECO:0000313" key="9">
    <source>
        <dbReference type="Proteomes" id="UP001208017"/>
    </source>
</evidence>
<evidence type="ECO:0000256" key="1">
    <source>
        <dbReference type="ARBA" id="ARBA00004651"/>
    </source>
</evidence>
<keyword evidence="9" id="KW-1185">Reference proteome</keyword>
<organism evidence="8 9">
    <name type="scientific">Tumebacillus lacus</name>
    <dbReference type="NCBI Taxonomy" id="2995335"/>
    <lineage>
        <taxon>Bacteria</taxon>
        <taxon>Bacillati</taxon>
        <taxon>Bacillota</taxon>
        <taxon>Bacilli</taxon>
        <taxon>Bacillales</taxon>
        <taxon>Alicyclobacillaceae</taxon>
        <taxon>Tumebacillus</taxon>
    </lineage>
</organism>
<evidence type="ECO:0000256" key="2">
    <source>
        <dbReference type="ARBA" id="ARBA00022448"/>
    </source>
</evidence>
<evidence type="ECO:0000256" key="7">
    <source>
        <dbReference type="SAM" id="Phobius"/>
    </source>
</evidence>
<feature type="transmembrane region" description="Helical" evidence="7">
    <location>
        <begin position="185"/>
        <end position="209"/>
    </location>
</feature>
<feature type="transmembrane region" description="Helical" evidence="7">
    <location>
        <begin position="158"/>
        <end position="179"/>
    </location>
</feature>
<evidence type="ECO:0000256" key="5">
    <source>
        <dbReference type="ARBA" id="ARBA00022989"/>
    </source>
</evidence>
<name>A0ABT3X2P4_9BACL</name>
<keyword evidence="6 7" id="KW-0472">Membrane</keyword>
<keyword evidence="3" id="KW-1003">Cell membrane</keyword>
<feature type="transmembrane region" description="Helical" evidence="7">
    <location>
        <begin position="84"/>
        <end position="105"/>
    </location>
</feature>
<comment type="caution">
    <text evidence="8">The sequence shown here is derived from an EMBL/GenBank/DDBJ whole genome shotgun (WGS) entry which is preliminary data.</text>
</comment>
<dbReference type="PIRSF" id="PIRSF006603">
    <property type="entry name" value="DinF"/>
    <property type="match status" value="1"/>
</dbReference>
<feature type="transmembrane region" description="Helical" evidence="7">
    <location>
        <begin position="342"/>
        <end position="359"/>
    </location>
</feature>
<evidence type="ECO:0000313" key="8">
    <source>
        <dbReference type="EMBL" id="MCX7571169.1"/>
    </source>
</evidence>
<dbReference type="InterPro" id="IPR048279">
    <property type="entry name" value="MdtK-like"/>
</dbReference>
<gene>
    <name evidence="8" type="ORF">OS242_14550</name>
</gene>
<comment type="subcellular location">
    <subcellularLocation>
        <location evidence="1">Cell membrane</location>
        <topology evidence="1">Multi-pass membrane protein</topology>
    </subcellularLocation>
</comment>
<dbReference type="CDD" id="cd13134">
    <property type="entry name" value="MATE_like_8"/>
    <property type="match status" value="1"/>
</dbReference>
<dbReference type="EMBL" id="JAPMLT010000009">
    <property type="protein sequence ID" value="MCX7571169.1"/>
    <property type="molecule type" value="Genomic_DNA"/>
</dbReference>
<evidence type="ECO:0000256" key="6">
    <source>
        <dbReference type="ARBA" id="ARBA00023136"/>
    </source>
</evidence>
<feature type="transmembrane region" description="Helical" evidence="7">
    <location>
        <begin position="125"/>
        <end position="146"/>
    </location>
</feature>
<feature type="transmembrane region" description="Helical" evidence="7">
    <location>
        <begin position="274"/>
        <end position="293"/>
    </location>
</feature>
<dbReference type="PANTHER" id="PTHR42925:SF1">
    <property type="entry name" value="VIRULENCE FACTOR MVIN"/>
    <property type="match status" value="1"/>
</dbReference>
<feature type="transmembrane region" description="Helical" evidence="7">
    <location>
        <begin position="313"/>
        <end position="330"/>
    </location>
</feature>
<evidence type="ECO:0000256" key="3">
    <source>
        <dbReference type="ARBA" id="ARBA00022475"/>
    </source>
</evidence>
<dbReference type="NCBIfam" id="TIGR00797">
    <property type="entry name" value="matE"/>
    <property type="match status" value="1"/>
</dbReference>
<feature type="transmembrane region" description="Helical" evidence="7">
    <location>
        <begin position="49"/>
        <end position="72"/>
    </location>
</feature>
<keyword evidence="4 7" id="KW-0812">Transmembrane</keyword>
<accession>A0ABT3X2P4</accession>
<dbReference type="RefSeq" id="WP_267152418.1">
    <property type="nucleotide sequence ID" value="NZ_JAPMLT010000009.1"/>
</dbReference>
<dbReference type="Proteomes" id="UP001208017">
    <property type="component" value="Unassembled WGS sequence"/>
</dbReference>